<keyword evidence="7" id="KW-1185">Reference proteome</keyword>
<dbReference type="Proteomes" id="UP001328107">
    <property type="component" value="Unassembled WGS sequence"/>
</dbReference>
<dbReference type="SUPFAM" id="SSF52540">
    <property type="entry name" value="P-loop containing nucleoside triphosphate hydrolases"/>
    <property type="match status" value="1"/>
</dbReference>
<evidence type="ECO:0000256" key="2">
    <source>
        <dbReference type="ARBA" id="ARBA00022692"/>
    </source>
</evidence>
<dbReference type="EMBL" id="BTRK01000001">
    <property type="protein sequence ID" value="GMR33823.1"/>
    <property type="molecule type" value="Genomic_DNA"/>
</dbReference>
<evidence type="ECO:0000256" key="4">
    <source>
        <dbReference type="ARBA" id="ARBA00023136"/>
    </source>
</evidence>
<dbReference type="PANTHER" id="PTHR43394">
    <property type="entry name" value="ATP-DEPENDENT PERMEASE MDL1, MITOCHONDRIAL"/>
    <property type="match status" value="1"/>
</dbReference>
<feature type="non-terminal residue" evidence="6">
    <location>
        <position position="1"/>
    </location>
</feature>
<evidence type="ECO:0000313" key="7">
    <source>
        <dbReference type="Proteomes" id="UP001328107"/>
    </source>
</evidence>
<protein>
    <submittedName>
        <fullName evidence="6">Uncharacterized protein</fullName>
    </submittedName>
</protein>
<evidence type="ECO:0000256" key="3">
    <source>
        <dbReference type="ARBA" id="ARBA00022989"/>
    </source>
</evidence>
<dbReference type="AlphaFoldDB" id="A0AAN4Z898"/>
<dbReference type="InterPro" id="IPR027417">
    <property type="entry name" value="P-loop_NTPase"/>
</dbReference>
<keyword evidence="2" id="KW-0812">Transmembrane</keyword>
<dbReference type="InterPro" id="IPR036640">
    <property type="entry name" value="ABC1_TM_sf"/>
</dbReference>
<keyword evidence="3" id="KW-1133">Transmembrane helix</keyword>
<dbReference type="InterPro" id="IPR039421">
    <property type="entry name" value="Type_1_exporter"/>
</dbReference>
<evidence type="ECO:0000256" key="5">
    <source>
        <dbReference type="SAM" id="MobiDB-lite"/>
    </source>
</evidence>
<organism evidence="6 7">
    <name type="scientific">Pristionchus mayeri</name>
    <dbReference type="NCBI Taxonomy" id="1317129"/>
    <lineage>
        <taxon>Eukaryota</taxon>
        <taxon>Metazoa</taxon>
        <taxon>Ecdysozoa</taxon>
        <taxon>Nematoda</taxon>
        <taxon>Chromadorea</taxon>
        <taxon>Rhabditida</taxon>
        <taxon>Rhabditina</taxon>
        <taxon>Diplogasteromorpha</taxon>
        <taxon>Diplogasteroidea</taxon>
        <taxon>Neodiplogasteridae</taxon>
        <taxon>Pristionchus</taxon>
    </lineage>
</organism>
<reference evidence="7" key="1">
    <citation type="submission" date="2022-10" db="EMBL/GenBank/DDBJ databases">
        <title>Genome assembly of Pristionchus species.</title>
        <authorList>
            <person name="Yoshida K."/>
            <person name="Sommer R.J."/>
        </authorList>
    </citation>
    <scope>NUCLEOTIDE SEQUENCE [LARGE SCALE GENOMIC DNA]</scope>
    <source>
        <strain evidence="7">RS5460</strain>
    </source>
</reference>
<proteinExistence type="predicted"/>
<feature type="non-terminal residue" evidence="6">
    <location>
        <position position="96"/>
    </location>
</feature>
<comment type="subcellular location">
    <subcellularLocation>
        <location evidence="1">Membrane</location>
        <topology evidence="1">Multi-pass membrane protein</topology>
    </subcellularLocation>
</comment>
<dbReference type="PANTHER" id="PTHR43394:SF1">
    <property type="entry name" value="ATP-BINDING CASSETTE SUB-FAMILY B MEMBER 10, MITOCHONDRIAL"/>
    <property type="match status" value="1"/>
</dbReference>
<evidence type="ECO:0000313" key="6">
    <source>
        <dbReference type="EMBL" id="GMR33823.1"/>
    </source>
</evidence>
<dbReference type="GO" id="GO:0005524">
    <property type="term" value="F:ATP binding"/>
    <property type="evidence" value="ECO:0007669"/>
    <property type="project" value="InterPro"/>
</dbReference>
<dbReference type="Gene3D" id="1.20.1560.10">
    <property type="entry name" value="ABC transporter type 1, transmembrane domain"/>
    <property type="match status" value="1"/>
</dbReference>
<dbReference type="GO" id="GO:0016020">
    <property type="term" value="C:membrane"/>
    <property type="evidence" value="ECO:0007669"/>
    <property type="project" value="UniProtKB-SubCell"/>
</dbReference>
<gene>
    <name evidence="6" type="ORF">PMAYCL1PPCAC_04018</name>
</gene>
<sequence length="96" mass="10887">AHRLSTIKDAHKIVYIDKGVVAESGTHEELVRLGGRYCQLVKAQQFVKTEDEGDGSEIVEEEIRFDEEYVEKTSRSSFSRASTKSANETFQRGVYD</sequence>
<evidence type="ECO:0000256" key="1">
    <source>
        <dbReference type="ARBA" id="ARBA00004141"/>
    </source>
</evidence>
<accession>A0AAN4Z898</accession>
<dbReference type="GO" id="GO:0015421">
    <property type="term" value="F:ABC-type oligopeptide transporter activity"/>
    <property type="evidence" value="ECO:0007669"/>
    <property type="project" value="TreeGrafter"/>
</dbReference>
<feature type="compositionally biased region" description="Low complexity" evidence="5">
    <location>
        <begin position="75"/>
        <end position="86"/>
    </location>
</feature>
<keyword evidence="4" id="KW-0472">Membrane</keyword>
<comment type="caution">
    <text evidence="6">The sequence shown here is derived from an EMBL/GenBank/DDBJ whole genome shotgun (WGS) entry which is preliminary data.</text>
</comment>
<dbReference type="Gene3D" id="3.40.50.300">
    <property type="entry name" value="P-loop containing nucleotide triphosphate hydrolases"/>
    <property type="match status" value="1"/>
</dbReference>
<name>A0AAN4Z898_9BILA</name>
<feature type="region of interest" description="Disordered" evidence="5">
    <location>
        <begin position="73"/>
        <end position="96"/>
    </location>
</feature>